<dbReference type="GO" id="GO:0005524">
    <property type="term" value="F:ATP binding"/>
    <property type="evidence" value="ECO:0007669"/>
    <property type="project" value="InterPro"/>
</dbReference>
<reference evidence="6 7" key="1">
    <citation type="journal article" date="2019" name="Gigascience">
        <title>Whole-genome sequence of the oriental lung fluke Paragonimus westermani.</title>
        <authorList>
            <person name="Oey H."/>
            <person name="Zakrzewski M."/>
            <person name="Narain K."/>
            <person name="Devi K.R."/>
            <person name="Agatsuma T."/>
            <person name="Nawaratna S."/>
            <person name="Gobert G.N."/>
            <person name="Jones M.K."/>
            <person name="Ragan M.A."/>
            <person name="McManus D.P."/>
            <person name="Krause L."/>
        </authorList>
    </citation>
    <scope>NUCLEOTIDE SEQUENCE [LARGE SCALE GENOMIC DNA]</scope>
    <source>
        <strain evidence="6 7">IND2009</strain>
    </source>
</reference>
<evidence type="ECO:0000256" key="1">
    <source>
        <dbReference type="ARBA" id="ARBA00022490"/>
    </source>
</evidence>
<evidence type="ECO:0000256" key="3">
    <source>
        <dbReference type="ARBA" id="ARBA00022741"/>
    </source>
</evidence>
<keyword evidence="2" id="KW-0436">Ligase</keyword>
<protein>
    <submittedName>
        <fullName evidence="6">Aspartyl-tRNA synthetase</fullName>
    </submittedName>
</protein>
<keyword evidence="3" id="KW-0547">Nucleotide-binding</keyword>
<keyword evidence="7" id="KW-1185">Reference proteome</keyword>
<evidence type="ECO:0000256" key="2">
    <source>
        <dbReference type="ARBA" id="ARBA00022598"/>
    </source>
</evidence>
<dbReference type="SUPFAM" id="SSF55681">
    <property type="entry name" value="Class II aaRS and biotin synthetases"/>
    <property type="match status" value="1"/>
</dbReference>
<dbReference type="GO" id="GO:0006422">
    <property type="term" value="P:aspartyl-tRNA aminoacylation"/>
    <property type="evidence" value="ECO:0007669"/>
    <property type="project" value="InterPro"/>
</dbReference>
<comment type="caution">
    <text evidence="6">The sequence shown here is derived from an EMBL/GenBank/DDBJ whole genome shotgun (WGS) entry which is preliminary data.</text>
</comment>
<dbReference type="InterPro" id="IPR004364">
    <property type="entry name" value="Aa-tRNA-synt_II"/>
</dbReference>
<keyword evidence="4" id="KW-0067">ATP-binding</keyword>
<dbReference type="InterPro" id="IPR045864">
    <property type="entry name" value="aa-tRNA-synth_II/BPL/LPL"/>
</dbReference>
<evidence type="ECO:0000313" key="6">
    <source>
        <dbReference type="EMBL" id="KAA3673223.1"/>
    </source>
</evidence>
<dbReference type="GO" id="GO:0017101">
    <property type="term" value="C:aminoacyl-tRNA synthetase multienzyme complex"/>
    <property type="evidence" value="ECO:0007669"/>
    <property type="project" value="TreeGrafter"/>
</dbReference>
<dbReference type="PANTHER" id="PTHR43450:SF1">
    <property type="entry name" value="ASPARTATE--TRNA LIGASE, CYTOPLASMIC"/>
    <property type="match status" value="1"/>
</dbReference>
<evidence type="ECO:0000313" key="7">
    <source>
        <dbReference type="Proteomes" id="UP000324629"/>
    </source>
</evidence>
<dbReference type="GO" id="GO:0004815">
    <property type="term" value="F:aspartate-tRNA ligase activity"/>
    <property type="evidence" value="ECO:0007669"/>
    <property type="project" value="InterPro"/>
</dbReference>
<dbReference type="InterPro" id="IPR006195">
    <property type="entry name" value="aa-tRNA-synth_II"/>
</dbReference>
<dbReference type="Pfam" id="PF00152">
    <property type="entry name" value="tRNA-synt_2"/>
    <property type="match status" value="1"/>
</dbReference>
<keyword evidence="1" id="KW-0963">Cytoplasm</keyword>
<feature type="domain" description="Aminoacyl-transfer RNA synthetases class-II family profile" evidence="5">
    <location>
        <begin position="1"/>
        <end position="184"/>
    </location>
</feature>
<dbReference type="PANTHER" id="PTHR43450">
    <property type="entry name" value="ASPARTYL-TRNA SYNTHETASE"/>
    <property type="match status" value="1"/>
</dbReference>
<keyword evidence="6" id="KW-0030">Aminoacyl-tRNA synthetase</keyword>
<dbReference type="Proteomes" id="UP000324629">
    <property type="component" value="Unassembled WGS sequence"/>
</dbReference>
<sequence>MAFKNHYHEVVELIADMFVNMFKRLQKEFASEIETIGKQYKAEPFRFLEPTHDQFIIGLLILPVHDVQFDQLISHISTAVPFYVNTLPTIRKDRYSNSYDFFMRGEEIMSGAQRIHDPTLLIERAKHHGVEIDKIKAYVDAFRYGCPPHAGGGIGLERVAMLFLGLDNIRKTSMFPRDPKRLTP</sequence>
<dbReference type="AlphaFoldDB" id="A0A5J4NCR0"/>
<name>A0A5J4NCR0_9TREM</name>
<dbReference type="InterPro" id="IPR004523">
    <property type="entry name" value="Asp-tRNA_synthase_2"/>
</dbReference>
<dbReference type="Gene3D" id="3.30.930.10">
    <property type="entry name" value="Bira Bifunctional Protein, Domain 2"/>
    <property type="match status" value="1"/>
</dbReference>
<evidence type="ECO:0000256" key="4">
    <source>
        <dbReference type="ARBA" id="ARBA00022840"/>
    </source>
</evidence>
<evidence type="ECO:0000259" key="5">
    <source>
        <dbReference type="PROSITE" id="PS50862"/>
    </source>
</evidence>
<dbReference type="PROSITE" id="PS50862">
    <property type="entry name" value="AA_TRNA_LIGASE_II"/>
    <property type="match status" value="1"/>
</dbReference>
<accession>A0A5J4NCR0</accession>
<dbReference type="GO" id="GO:0003723">
    <property type="term" value="F:RNA binding"/>
    <property type="evidence" value="ECO:0007669"/>
    <property type="project" value="TreeGrafter"/>
</dbReference>
<dbReference type="EMBL" id="QNGE01004098">
    <property type="protein sequence ID" value="KAA3673223.1"/>
    <property type="molecule type" value="Genomic_DNA"/>
</dbReference>
<proteinExistence type="predicted"/>
<dbReference type="GO" id="GO:0005829">
    <property type="term" value="C:cytosol"/>
    <property type="evidence" value="ECO:0007669"/>
    <property type="project" value="TreeGrafter"/>
</dbReference>
<gene>
    <name evidence="6" type="ORF">DEA37_0014119</name>
</gene>
<organism evidence="6 7">
    <name type="scientific">Paragonimus westermani</name>
    <dbReference type="NCBI Taxonomy" id="34504"/>
    <lineage>
        <taxon>Eukaryota</taxon>
        <taxon>Metazoa</taxon>
        <taxon>Spiralia</taxon>
        <taxon>Lophotrochozoa</taxon>
        <taxon>Platyhelminthes</taxon>
        <taxon>Trematoda</taxon>
        <taxon>Digenea</taxon>
        <taxon>Plagiorchiida</taxon>
        <taxon>Troglotremata</taxon>
        <taxon>Troglotrematidae</taxon>
        <taxon>Paragonimus</taxon>
    </lineage>
</organism>